<evidence type="ECO:0000313" key="7">
    <source>
        <dbReference type="Proteomes" id="UP000229631"/>
    </source>
</evidence>
<proteinExistence type="inferred from homology"/>
<keyword evidence="2" id="KW-0813">Transport</keyword>
<dbReference type="GO" id="GO:0015833">
    <property type="term" value="P:peptide transport"/>
    <property type="evidence" value="ECO:0007669"/>
    <property type="project" value="TreeGrafter"/>
</dbReference>
<evidence type="ECO:0000256" key="3">
    <source>
        <dbReference type="ARBA" id="ARBA00022729"/>
    </source>
</evidence>
<dbReference type="GO" id="GO:0043190">
    <property type="term" value="C:ATP-binding cassette (ABC) transporter complex"/>
    <property type="evidence" value="ECO:0007669"/>
    <property type="project" value="InterPro"/>
</dbReference>
<comment type="similarity">
    <text evidence="1">Belongs to the bacterial solute-binding protein 5 family.</text>
</comment>
<dbReference type="PANTHER" id="PTHR30290">
    <property type="entry name" value="PERIPLASMIC BINDING COMPONENT OF ABC TRANSPORTER"/>
    <property type="match status" value="1"/>
</dbReference>
<dbReference type="InterPro" id="IPR039424">
    <property type="entry name" value="SBP_5"/>
</dbReference>
<dbReference type="InterPro" id="IPR000914">
    <property type="entry name" value="SBP_5_dom"/>
</dbReference>
<dbReference type="GO" id="GO:1904680">
    <property type="term" value="F:peptide transmembrane transporter activity"/>
    <property type="evidence" value="ECO:0007669"/>
    <property type="project" value="TreeGrafter"/>
</dbReference>
<dbReference type="PIRSF" id="PIRSF002741">
    <property type="entry name" value="MppA"/>
    <property type="match status" value="1"/>
</dbReference>
<sequence>MTKIFKKLRFLFLFLKALVVKEYRIILLGLVLGSICFIILPKIGKIIPRLKKTEKVGIVGQFTINNLPDEVLKEISSGLTGVSAKGEAVPLIAESWELTDQGTTYLFKLKSSPVIWHDGHTLDSKDINYNFEDVNFTLRGGFLKFTLKEPFSPFPIVLSRPLFKKGLVGLGKYRVSQIQKSGNYIKSILLVPYGQSSIFQSSAVNDLPKKLYRFYNNENDLKTAFNLGEINYIAKIFDLNKLLLTKAATVKKEVMKDAYIGAFFNSGKPPFQEKTFRQAVAYAIAKESDDHRALGPLNPASWAYNPDVKPYLQDFTRAKELIGKDKSLPQKIIISAFPQYEKLASQIKENLKMIGLSSEVRIVSFIPEDFDIFIIAREIPPDPDQYYFWHSNQAGNFFNYSSPRIDKLLEDGRKTADKEERKNIYFDFQRFLVEDSPAVFLTHPTFYSVTRN</sequence>
<keyword evidence="4" id="KW-1133">Transmembrane helix</keyword>
<comment type="caution">
    <text evidence="6">The sequence shown here is derived from an EMBL/GenBank/DDBJ whole genome shotgun (WGS) entry which is preliminary data.</text>
</comment>
<evidence type="ECO:0000256" key="2">
    <source>
        <dbReference type="ARBA" id="ARBA00022448"/>
    </source>
</evidence>
<keyword evidence="3" id="KW-0732">Signal</keyword>
<dbReference type="Pfam" id="PF00496">
    <property type="entry name" value="SBP_bac_5"/>
    <property type="match status" value="1"/>
</dbReference>
<dbReference type="EMBL" id="PEVC01000051">
    <property type="protein sequence ID" value="PIV00514.1"/>
    <property type="molecule type" value="Genomic_DNA"/>
</dbReference>
<feature type="transmembrane region" description="Helical" evidence="4">
    <location>
        <begin position="23"/>
        <end position="43"/>
    </location>
</feature>
<evidence type="ECO:0000256" key="1">
    <source>
        <dbReference type="ARBA" id="ARBA00005695"/>
    </source>
</evidence>
<accession>A0A2M7BBN4</accession>
<evidence type="ECO:0000259" key="5">
    <source>
        <dbReference type="Pfam" id="PF00496"/>
    </source>
</evidence>
<reference evidence="7" key="1">
    <citation type="submission" date="2017-09" db="EMBL/GenBank/DDBJ databases">
        <title>Depth-based differentiation of microbial function through sediment-hosted aquifers and enrichment of novel symbionts in the deep terrestrial subsurface.</title>
        <authorList>
            <person name="Probst A.J."/>
            <person name="Ladd B."/>
            <person name="Jarett J.K."/>
            <person name="Geller-Mcgrath D.E."/>
            <person name="Sieber C.M.K."/>
            <person name="Emerson J.B."/>
            <person name="Anantharaman K."/>
            <person name="Thomas B.C."/>
            <person name="Malmstrom R."/>
            <person name="Stieglmeier M."/>
            <person name="Klingl A."/>
            <person name="Woyke T."/>
            <person name="Ryan C.M."/>
            <person name="Banfield J.F."/>
        </authorList>
    </citation>
    <scope>NUCLEOTIDE SEQUENCE [LARGE SCALE GENOMIC DNA]</scope>
</reference>
<dbReference type="AlphaFoldDB" id="A0A2M7BBN4"/>
<evidence type="ECO:0000256" key="4">
    <source>
        <dbReference type="SAM" id="Phobius"/>
    </source>
</evidence>
<name>A0A2M7BBN4_9BACT</name>
<feature type="domain" description="Solute-binding protein family 5" evidence="5">
    <location>
        <begin position="144"/>
        <end position="395"/>
    </location>
</feature>
<dbReference type="InterPro" id="IPR030678">
    <property type="entry name" value="Peptide/Ni-bd"/>
</dbReference>
<dbReference type="GO" id="GO:0042597">
    <property type="term" value="C:periplasmic space"/>
    <property type="evidence" value="ECO:0007669"/>
    <property type="project" value="UniProtKB-ARBA"/>
</dbReference>
<organism evidence="6 7">
    <name type="scientific">Candidatus Shapirobacteria bacterium CG03_land_8_20_14_0_80_39_12</name>
    <dbReference type="NCBI Taxonomy" id="1974879"/>
    <lineage>
        <taxon>Bacteria</taxon>
        <taxon>Candidatus Shapironibacteriota</taxon>
    </lineage>
</organism>
<protein>
    <recommendedName>
        <fullName evidence="5">Solute-binding protein family 5 domain-containing protein</fullName>
    </recommendedName>
</protein>
<gene>
    <name evidence="6" type="ORF">COS54_02875</name>
</gene>
<dbReference type="Gene3D" id="3.90.76.10">
    <property type="entry name" value="Dipeptide-binding Protein, Domain 1"/>
    <property type="match status" value="1"/>
</dbReference>
<dbReference type="SUPFAM" id="SSF53850">
    <property type="entry name" value="Periplasmic binding protein-like II"/>
    <property type="match status" value="1"/>
</dbReference>
<dbReference type="Gene3D" id="3.10.105.10">
    <property type="entry name" value="Dipeptide-binding Protein, Domain 3"/>
    <property type="match status" value="1"/>
</dbReference>
<evidence type="ECO:0000313" key="6">
    <source>
        <dbReference type="EMBL" id="PIV00514.1"/>
    </source>
</evidence>
<dbReference type="Proteomes" id="UP000229631">
    <property type="component" value="Unassembled WGS sequence"/>
</dbReference>
<keyword evidence="4" id="KW-0812">Transmembrane</keyword>
<dbReference type="Gene3D" id="3.40.190.10">
    <property type="entry name" value="Periplasmic binding protein-like II"/>
    <property type="match status" value="1"/>
</dbReference>
<dbReference type="PANTHER" id="PTHR30290:SF9">
    <property type="entry name" value="OLIGOPEPTIDE-BINDING PROTEIN APPA"/>
    <property type="match status" value="1"/>
</dbReference>
<keyword evidence="4" id="KW-0472">Membrane</keyword>